<evidence type="ECO:0000313" key="2">
    <source>
        <dbReference type="EMBL" id="KRO14613.1"/>
    </source>
</evidence>
<dbReference type="Proteomes" id="UP000051783">
    <property type="component" value="Unassembled WGS sequence"/>
</dbReference>
<protein>
    <submittedName>
        <fullName evidence="2">Capsular biosynthesis protein</fullName>
    </submittedName>
</protein>
<evidence type="ECO:0000313" key="3">
    <source>
        <dbReference type="Proteomes" id="UP000051783"/>
    </source>
</evidence>
<gene>
    <name evidence="2" type="ORF">IV64_GL001013</name>
</gene>
<dbReference type="EMBL" id="JQCL01000011">
    <property type="protein sequence ID" value="KRO14613.1"/>
    <property type="molecule type" value="Genomic_DNA"/>
</dbReference>
<evidence type="ECO:0000259" key="1">
    <source>
        <dbReference type="Pfam" id="PF14393"/>
    </source>
</evidence>
<name>A0A0R2MLL9_9LACO</name>
<accession>A0A0R2MLL9</accession>
<sequence length="258" mass="30274">MSIQIYVAAHKPYQMPANKIYQPIFVGAAINGGLPVHYQSDNTGDNISIKNPNFNELTAIYWIWKNCHADVKGIVQYRRYLAADPKQQLNGILSEADIEQLLAQRDVIVPKKRNYYIETNYSHYIHAHHQEPLDTVRQVIVSDYPDYLADYDRLMHKTSAHMFNMMIMPAKYFDAYAQWLFSILFKVETMVDISQYGQQEARVFGYLSELLLDVWLTHQQLSRAEVPVMYMEKQQLPVKAYNLLKRKFFPQATKRTHF</sequence>
<dbReference type="STRING" id="942150.IV64_GL001013"/>
<dbReference type="InterPro" id="IPR025536">
    <property type="entry name" value="DUF4422"/>
</dbReference>
<organism evidence="2 3">
    <name type="scientific">Lactiplantibacillus xiangfangensis</name>
    <dbReference type="NCBI Taxonomy" id="942150"/>
    <lineage>
        <taxon>Bacteria</taxon>
        <taxon>Bacillati</taxon>
        <taxon>Bacillota</taxon>
        <taxon>Bacilli</taxon>
        <taxon>Lactobacillales</taxon>
        <taxon>Lactobacillaceae</taxon>
        <taxon>Lactiplantibacillus</taxon>
    </lineage>
</organism>
<feature type="domain" description="DUF4422" evidence="1">
    <location>
        <begin position="4"/>
        <end position="219"/>
    </location>
</feature>
<proteinExistence type="predicted"/>
<reference evidence="2 3" key="1">
    <citation type="journal article" date="2015" name="Genome Announc.">
        <title>Expanding the biotechnology potential of lactobacilli through comparative genomics of 213 strains and associated genera.</title>
        <authorList>
            <person name="Sun Z."/>
            <person name="Harris H.M."/>
            <person name="McCann A."/>
            <person name="Guo C."/>
            <person name="Argimon S."/>
            <person name="Zhang W."/>
            <person name="Yang X."/>
            <person name="Jeffery I.B."/>
            <person name="Cooney J.C."/>
            <person name="Kagawa T.F."/>
            <person name="Liu W."/>
            <person name="Song Y."/>
            <person name="Salvetti E."/>
            <person name="Wrobel A."/>
            <person name="Rasinkangas P."/>
            <person name="Parkhill J."/>
            <person name="Rea M.C."/>
            <person name="O'Sullivan O."/>
            <person name="Ritari J."/>
            <person name="Douillard F.P."/>
            <person name="Paul Ross R."/>
            <person name="Yang R."/>
            <person name="Briner A.E."/>
            <person name="Felis G.E."/>
            <person name="de Vos W.M."/>
            <person name="Barrangou R."/>
            <person name="Klaenhammer T.R."/>
            <person name="Caufield P.W."/>
            <person name="Cui Y."/>
            <person name="Zhang H."/>
            <person name="O'Toole P.W."/>
        </authorList>
    </citation>
    <scope>NUCLEOTIDE SEQUENCE [LARGE SCALE GENOMIC DNA]</scope>
    <source>
        <strain evidence="2 3">LMG 26013</strain>
    </source>
</reference>
<comment type="caution">
    <text evidence="2">The sequence shown here is derived from an EMBL/GenBank/DDBJ whole genome shotgun (WGS) entry which is preliminary data.</text>
</comment>
<dbReference type="PATRIC" id="fig|942150.3.peg.1043"/>
<dbReference type="RefSeq" id="WP_057705318.1">
    <property type="nucleotide sequence ID" value="NZ_JQCL01000011.1"/>
</dbReference>
<dbReference type="OrthoDB" id="9798746at2"/>
<dbReference type="AlphaFoldDB" id="A0A0R2MLL9"/>
<keyword evidence="3" id="KW-1185">Reference proteome</keyword>
<dbReference type="Pfam" id="PF14393">
    <property type="entry name" value="DUF4422"/>
    <property type="match status" value="1"/>
</dbReference>